<feature type="region of interest" description="Disordered" evidence="2">
    <location>
        <begin position="607"/>
        <end position="665"/>
    </location>
</feature>
<feature type="region of interest" description="Disordered" evidence="2">
    <location>
        <begin position="248"/>
        <end position="322"/>
    </location>
</feature>
<organism evidence="4 5">
    <name type="scientific">Brassica campestris</name>
    <name type="common">Field mustard</name>
    <dbReference type="NCBI Taxonomy" id="3711"/>
    <lineage>
        <taxon>Eukaryota</taxon>
        <taxon>Viridiplantae</taxon>
        <taxon>Streptophyta</taxon>
        <taxon>Embryophyta</taxon>
        <taxon>Tracheophyta</taxon>
        <taxon>Spermatophyta</taxon>
        <taxon>Magnoliopsida</taxon>
        <taxon>eudicotyledons</taxon>
        <taxon>Gunneridae</taxon>
        <taxon>Pentapetalae</taxon>
        <taxon>rosids</taxon>
        <taxon>malvids</taxon>
        <taxon>Brassicales</taxon>
        <taxon>Brassicaceae</taxon>
        <taxon>Brassiceae</taxon>
        <taxon>Brassica</taxon>
    </lineage>
</organism>
<reference evidence="4" key="3">
    <citation type="submission" date="2023-03" db="UniProtKB">
        <authorList>
            <consortium name="EnsemblPlants"/>
        </authorList>
    </citation>
    <scope>IDENTIFICATION</scope>
    <source>
        <strain evidence="4">cv. Chiifu-401-42</strain>
    </source>
</reference>
<dbReference type="FunCoup" id="M4FCV1">
    <property type="interactions" value="845"/>
</dbReference>
<sequence length="723" mass="82306">MARSPNKHGRDQPQDFQGFLNDLQDWELSLKDKDKKMKQQPSTSSNLSSEKFRPSGSGKYDVVKKYASSDDDSQFDANSEKEQGNEYFKQKKFNEAIDCYSRSIALSPNSVAFSNRAMAYLKIKRLVLYPFFFLVASLPYREAEVDCTEALNLDDRYIKAYSRRATARKQLGMIKEAKEDAEFALRLEPESQELKKQYSDIKSLLEKEIIERATGAMQRTAQEMLKTAGLEKKTELTDTEMKLKPVTIGEDMVRPSKESSGKKLIGSVQSEEKNEKGSKKVPAITETEDSKKVTSRIQSYEMAAKSSNVNGTQSSGPGNRVTSRKLELTPSVQELAAHAASLAMAEVSKNIQAPKSAYEFENSWRNFSGDPALQNQLLKVTKPSSLPQIFKNALTSPVLFDIIKCVASFFNEDMDLAVKYIYNLTKVPRFDMIVMCLTSTEKNELRKIWEDVFCNKATPMEYAEVLDELRSRYCLKQWKVATLEMQMNVNQGKLKSENRDMILQSLLLEIDLLLKPDMCGMNSNASKAEWIEIHKCIIGGHHEEIQSTKVSKMHKLTSLFLPGLFSVIWLQKFELMFLYLCGETHLRYSQISPYYLDSVRSWEFEANVTSDPEPERRKKGRKISPVALRRSKSKIPRGSDQTEPSETRYPLHDQPGTGNRNRDRFQNRPIKKAEGMALSTWLDISHLSVTRPKLIKCFEADGPIWEPKFAPSTSVKLGKLGKP</sequence>
<feature type="compositionally biased region" description="Basic and acidic residues" evidence="2">
    <location>
        <begin position="251"/>
        <end position="261"/>
    </location>
</feature>
<dbReference type="OMA" id="CVHMNTG"/>
<feature type="compositionally biased region" description="Polar residues" evidence="2">
    <location>
        <begin position="305"/>
        <end position="321"/>
    </location>
</feature>
<proteinExistence type="predicted"/>
<feature type="compositionally biased region" description="Polar residues" evidence="2">
    <location>
        <begin position="39"/>
        <end position="49"/>
    </location>
</feature>
<dbReference type="PROSITE" id="PS50005">
    <property type="entry name" value="TPR"/>
    <property type="match status" value="1"/>
</dbReference>
<dbReference type="PANTHER" id="PTHR47329:SF1">
    <property type="entry name" value="OS05G0129900 PROTEIN"/>
    <property type="match status" value="1"/>
</dbReference>
<dbReference type="InterPro" id="IPR025986">
    <property type="entry name" value="RPAP3-like_C"/>
</dbReference>
<reference evidence="5" key="2">
    <citation type="journal article" date="2018" name="Hortic Res">
        <title>Improved Brassica rapa reference genome by single-molecule sequencing and chromosome conformation capture technologies.</title>
        <authorList>
            <person name="Zhang L."/>
            <person name="Cai X."/>
            <person name="Wu J."/>
            <person name="Liu M."/>
            <person name="Grob S."/>
            <person name="Cheng F."/>
            <person name="Liang J."/>
            <person name="Cai C."/>
            <person name="Liu Z."/>
            <person name="Liu B."/>
            <person name="Wang F."/>
            <person name="Li S."/>
            <person name="Liu F."/>
            <person name="Li X."/>
            <person name="Cheng L."/>
            <person name="Yang W."/>
            <person name="Li M.H."/>
            <person name="Grossniklaus U."/>
            <person name="Zheng H."/>
            <person name="Wang X."/>
        </authorList>
    </citation>
    <scope>NUCLEOTIDE SEQUENCE [LARGE SCALE GENOMIC DNA]</scope>
    <source>
        <strain evidence="5">cv. Chiifu-401-42</strain>
    </source>
</reference>
<evidence type="ECO:0000256" key="2">
    <source>
        <dbReference type="SAM" id="MobiDB-lite"/>
    </source>
</evidence>
<evidence type="ECO:0000256" key="1">
    <source>
        <dbReference type="PROSITE-ProRule" id="PRU00339"/>
    </source>
</evidence>
<dbReference type="EnsemblPlants" id="Bra038920.1">
    <property type="protein sequence ID" value="Bra038920.1-P"/>
    <property type="gene ID" value="Bra038920"/>
</dbReference>
<dbReference type="InterPro" id="IPR011990">
    <property type="entry name" value="TPR-like_helical_dom_sf"/>
</dbReference>
<dbReference type="Proteomes" id="UP000011750">
    <property type="component" value="Unassembled WGS sequence"/>
</dbReference>
<evidence type="ECO:0000313" key="4">
    <source>
        <dbReference type="EnsemblPlants" id="Bra038920.1-P"/>
    </source>
</evidence>
<dbReference type="Pfam" id="PF13877">
    <property type="entry name" value="RPAP3_C"/>
    <property type="match status" value="1"/>
</dbReference>
<dbReference type="AlphaFoldDB" id="M4FCV1"/>
<accession>M4FCV1</accession>
<protein>
    <recommendedName>
        <fullName evidence="3">RNA-polymerase II-associated protein 3-like C-terminal domain-containing protein</fullName>
    </recommendedName>
</protein>
<dbReference type="HOGENOM" id="CLU_023272_2_0_1"/>
<dbReference type="Gene3D" id="1.25.40.10">
    <property type="entry name" value="Tetratricopeptide repeat domain"/>
    <property type="match status" value="1"/>
</dbReference>
<feature type="repeat" description="TPR" evidence="1">
    <location>
        <begin position="77"/>
        <end position="110"/>
    </location>
</feature>
<dbReference type="SMART" id="SM00028">
    <property type="entry name" value="TPR"/>
    <property type="match status" value="2"/>
</dbReference>
<evidence type="ECO:0000259" key="3">
    <source>
        <dbReference type="Pfam" id="PF13877"/>
    </source>
</evidence>
<evidence type="ECO:0000313" key="5">
    <source>
        <dbReference type="Proteomes" id="UP000011750"/>
    </source>
</evidence>
<dbReference type="InterPro" id="IPR019734">
    <property type="entry name" value="TPR_rpt"/>
</dbReference>
<keyword evidence="1" id="KW-0802">TPR repeat</keyword>
<reference evidence="5" key="1">
    <citation type="journal article" date="2011" name="Nat. Genet.">
        <title>The genome of the mesopolyploid crop species Brassica rapa.</title>
        <authorList>
            <consortium name="Brassica rapa Genome Sequencing Project Consortium"/>
            <person name="Wang X."/>
            <person name="Wang H."/>
            <person name="Wang J."/>
            <person name="Sun R."/>
            <person name="Wu J."/>
            <person name="Liu S."/>
            <person name="Bai Y."/>
            <person name="Mun J.H."/>
            <person name="Bancroft I."/>
            <person name="Cheng F."/>
            <person name="Huang S."/>
            <person name="Li X."/>
            <person name="Hua W."/>
            <person name="Wang J."/>
            <person name="Wang X."/>
            <person name="Freeling M."/>
            <person name="Pires J.C."/>
            <person name="Paterson A.H."/>
            <person name="Chalhoub B."/>
            <person name="Wang B."/>
            <person name="Hayward A."/>
            <person name="Sharpe A.G."/>
            <person name="Park B.S."/>
            <person name="Weisshaar B."/>
            <person name="Liu B."/>
            <person name="Li B."/>
            <person name="Liu B."/>
            <person name="Tong C."/>
            <person name="Song C."/>
            <person name="Duran C."/>
            <person name="Peng C."/>
            <person name="Geng C."/>
            <person name="Koh C."/>
            <person name="Lin C."/>
            <person name="Edwards D."/>
            <person name="Mu D."/>
            <person name="Shen D."/>
            <person name="Soumpourou E."/>
            <person name="Li F."/>
            <person name="Fraser F."/>
            <person name="Conant G."/>
            <person name="Lassalle G."/>
            <person name="King G.J."/>
            <person name="Bonnema G."/>
            <person name="Tang H."/>
            <person name="Wang H."/>
            <person name="Belcram H."/>
            <person name="Zhou H."/>
            <person name="Hirakawa H."/>
            <person name="Abe H."/>
            <person name="Guo H."/>
            <person name="Wang H."/>
            <person name="Jin H."/>
            <person name="Parkin I.A."/>
            <person name="Batley J."/>
            <person name="Kim J.S."/>
            <person name="Just J."/>
            <person name="Li J."/>
            <person name="Xu J."/>
            <person name="Deng J."/>
            <person name="Kim J.A."/>
            <person name="Li J."/>
            <person name="Yu J."/>
            <person name="Meng J."/>
            <person name="Wang J."/>
            <person name="Min J."/>
            <person name="Poulain J."/>
            <person name="Wang J."/>
            <person name="Hatakeyama K."/>
            <person name="Wu K."/>
            <person name="Wang L."/>
            <person name="Fang L."/>
            <person name="Trick M."/>
            <person name="Links M.G."/>
            <person name="Zhao M."/>
            <person name="Jin M."/>
            <person name="Ramchiary N."/>
            <person name="Drou N."/>
            <person name="Berkman P.J."/>
            <person name="Cai Q."/>
            <person name="Huang Q."/>
            <person name="Li R."/>
            <person name="Tabata S."/>
            <person name="Cheng S."/>
            <person name="Zhang S."/>
            <person name="Zhang S."/>
            <person name="Huang S."/>
            <person name="Sato S."/>
            <person name="Sun S."/>
            <person name="Kwon S.J."/>
            <person name="Choi S.R."/>
            <person name="Lee T.H."/>
            <person name="Fan W."/>
            <person name="Zhao X."/>
            <person name="Tan X."/>
            <person name="Xu X."/>
            <person name="Wang Y."/>
            <person name="Qiu Y."/>
            <person name="Yin Y."/>
            <person name="Li Y."/>
            <person name="Du Y."/>
            <person name="Liao Y."/>
            <person name="Lim Y."/>
            <person name="Narusaka Y."/>
            <person name="Wang Y."/>
            <person name="Wang Z."/>
            <person name="Li Z."/>
            <person name="Wang Z."/>
            <person name="Xiong Z."/>
            <person name="Zhang Z."/>
        </authorList>
    </citation>
    <scope>NUCLEOTIDE SEQUENCE [LARGE SCALE GENOMIC DNA]</scope>
    <source>
        <strain evidence="5">cv. Chiifu-401-42</strain>
    </source>
</reference>
<name>M4FCV1_BRACM</name>
<dbReference type="Gramene" id="Bra038920.1">
    <property type="protein sequence ID" value="Bra038920.1-P"/>
    <property type="gene ID" value="Bra038920"/>
</dbReference>
<keyword evidence="5" id="KW-1185">Reference proteome</keyword>
<dbReference type="PANTHER" id="PTHR47329">
    <property type="entry name" value="OS05G0129900 PROTEIN"/>
    <property type="match status" value="1"/>
</dbReference>
<dbReference type="InParanoid" id="M4FCV1"/>
<dbReference type="eggNOG" id="KOG4648">
    <property type="taxonomic scope" value="Eukaryota"/>
</dbReference>
<dbReference type="Pfam" id="PF00515">
    <property type="entry name" value="TPR_1"/>
    <property type="match status" value="1"/>
</dbReference>
<feature type="region of interest" description="Disordered" evidence="2">
    <location>
        <begin position="30"/>
        <end position="58"/>
    </location>
</feature>
<dbReference type="STRING" id="51351.M4FCV1"/>
<feature type="domain" description="RNA-polymerase II-associated protein 3-like C-terminal" evidence="3">
    <location>
        <begin position="353"/>
        <end position="442"/>
    </location>
</feature>
<dbReference type="SUPFAM" id="SSF48452">
    <property type="entry name" value="TPR-like"/>
    <property type="match status" value="1"/>
</dbReference>